<feature type="compositionally biased region" description="Basic and acidic residues" evidence="4">
    <location>
        <begin position="739"/>
        <end position="768"/>
    </location>
</feature>
<dbReference type="GO" id="GO:0005576">
    <property type="term" value="C:extracellular region"/>
    <property type="evidence" value="ECO:0007669"/>
    <property type="project" value="UniProtKB-SubCell"/>
</dbReference>
<dbReference type="Proteomes" id="UP000238823">
    <property type="component" value="Unassembled WGS sequence"/>
</dbReference>
<feature type="domain" description="Gp5/Type VI secretion system Vgr protein OB-fold" evidence="5">
    <location>
        <begin position="418"/>
        <end position="487"/>
    </location>
</feature>
<comment type="caution">
    <text evidence="7">The sequence shown here is derived from an EMBL/GenBank/DDBJ whole genome shotgun (WGS) entry which is preliminary data.</text>
</comment>
<organism evidence="7 8">
    <name type="scientific">Enhygromyxa salina</name>
    <dbReference type="NCBI Taxonomy" id="215803"/>
    <lineage>
        <taxon>Bacteria</taxon>
        <taxon>Pseudomonadati</taxon>
        <taxon>Myxococcota</taxon>
        <taxon>Polyangia</taxon>
        <taxon>Nannocystales</taxon>
        <taxon>Nannocystaceae</taxon>
        <taxon>Enhygromyxa</taxon>
    </lineage>
</organism>
<dbReference type="InterPro" id="IPR050708">
    <property type="entry name" value="T6SS_VgrG/RHS"/>
</dbReference>
<evidence type="ECO:0000256" key="3">
    <source>
        <dbReference type="ARBA" id="ARBA00022525"/>
    </source>
</evidence>
<evidence type="ECO:0000313" key="8">
    <source>
        <dbReference type="Proteomes" id="UP000238823"/>
    </source>
</evidence>
<dbReference type="SUPFAM" id="SSF69255">
    <property type="entry name" value="gp5 N-terminal domain-like"/>
    <property type="match status" value="1"/>
</dbReference>
<dbReference type="Pfam" id="PF04717">
    <property type="entry name" value="Phage_base_V"/>
    <property type="match status" value="1"/>
</dbReference>
<dbReference type="PANTHER" id="PTHR32305:SF15">
    <property type="entry name" value="PROTEIN RHSA-RELATED"/>
    <property type="match status" value="1"/>
</dbReference>
<dbReference type="InterPro" id="IPR017847">
    <property type="entry name" value="T6SS_RhsGE_Vgr_subset"/>
</dbReference>
<comment type="similarity">
    <text evidence="2">Belongs to the VgrG protein family.</text>
</comment>
<dbReference type="InterPro" id="IPR006533">
    <property type="entry name" value="T6SS_Vgr_RhsGE"/>
</dbReference>
<dbReference type="Gene3D" id="3.55.50.10">
    <property type="entry name" value="Baseplate protein-like domains"/>
    <property type="match status" value="1"/>
</dbReference>
<feature type="region of interest" description="Disordered" evidence="4">
    <location>
        <begin position="713"/>
        <end position="768"/>
    </location>
</feature>
<dbReference type="RefSeq" id="WP_106090663.1">
    <property type="nucleotide sequence ID" value="NZ_PVNL01000071.1"/>
</dbReference>
<name>A0A2S9YNF9_9BACT</name>
<evidence type="ECO:0000313" key="7">
    <source>
        <dbReference type="EMBL" id="PRQ06630.1"/>
    </source>
</evidence>
<dbReference type="Pfam" id="PF22178">
    <property type="entry name" value="Gp5_trimer_C"/>
    <property type="match status" value="1"/>
</dbReference>
<dbReference type="OrthoDB" id="9762420at2"/>
<reference evidence="7 8" key="1">
    <citation type="submission" date="2018-03" db="EMBL/GenBank/DDBJ databases">
        <title>Draft Genome Sequences of the Obligatory Marine Myxobacteria Enhygromyxa salina SWB007.</title>
        <authorList>
            <person name="Poehlein A."/>
            <person name="Moghaddam J.A."/>
            <person name="Harms H."/>
            <person name="Alanjari M."/>
            <person name="Koenig G.M."/>
            <person name="Daniel R."/>
            <person name="Schaeberle T.F."/>
        </authorList>
    </citation>
    <scope>NUCLEOTIDE SEQUENCE [LARGE SCALE GENOMIC DNA]</scope>
    <source>
        <strain evidence="7 8">SWB007</strain>
    </source>
</reference>
<sequence>MADDTQPSDPDTLNPVVAELWFPRGPAINVRVRRVSGRERLSGPYEFEVDFSLDAGTRDLEQLLGAECELVLDRSGLSRHVYGIVSRVEFALEADADARAGDEGARVAVAPAFALLDHDLDTRFFSGMSVIDILAKLLIPGLREYRRELDVVSHIVREYPRRDYCVQFRESTLAFCERIMQEEGIGYFFIADIEGERERIVLFDNNDDCSHVELLVPEPIPIVRDRPEARDRESLQQLDWLARGIPNRVLARAYNLKNPARIEEAAAQTEAKVMREVVLEGERRHIIDDPIDDPDASSFDGVDLEQCQRAASLGFERFGVEAGTGRGRGNAIGFRPGAVFDLGEGAQDPRYSSAFLLTSVDHEILGDDGEDARGFRYENRFLCIPHTQPFRPPRSRPRPSVQGVLTGLVVGPEADEVHTDTLGRVRVRFHTDRHSKAHESSTCWVRVAQVWAGQGYGAMVIPRVGMEVVVAFVDGNPDCPIVTGCVYNGAQQPPYSLPGELTKTTFKSSSSPAGDGFNELRLEDAKGAEQIFVHGQRRMDVRVRGPLFETTGGNREEVVGGGAGEDAHGDHNTLVHGDVNHHVMGSSYVNVDGAQYTCVGGGVTEEIKNDRVVAVGELSRLSARNIELETAELISLRANDFAARASAGITMLGHRRIAFESDDTVEIKVGESFISLTPHGISISGDIVRINSGGAAKDISRLEISAEPRPMYDAWDALPADDGKPGRKRGGGRGAARGGGRERTPRGLEPDHRAPPPSDEHHRRKDAEDHTDALIHGEGTLNSLEWLDVEAWCGESPRLVIEAEHASPGARAGLRIRDAMDGSSLLEGIGYDVRDSTQSVEIYDILPRTVGGGKLEKDRLLHANSLGRRTPAPLRFRFLSDLPASVHSIHHQPWRLSVSDHVVKFSGTISYVRAWMHSIINLSGHVPSATPGRIEATFRGTTNWWYAKEISNENWRFWNGADWLEVPKLWENPHGVNRTGIAVWREPHGTIATQVGRLPWPDPLPTEQRPDAEVREVIKKWERDIRTMWSRKHQIVRVECGSPFEPGCCRLDVDFDVEFVEKQFLNEHAIVVADNFARANSHAWPLDESSTTAAHEFGHLMGNPDEYIGATRIDRTLNEDHAVNGIDEASLMGSGNIVRLRHYNPVCHVLSKAVAQQLGKHWTFKPAVKP</sequence>
<evidence type="ECO:0000256" key="4">
    <source>
        <dbReference type="SAM" id="MobiDB-lite"/>
    </source>
</evidence>
<dbReference type="SUPFAM" id="SSF69349">
    <property type="entry name" value="Phage fibre proteins"/>
    <property type="match status" value="1"/>
</dbReference>
<dbReference type="NCBIfam" id="TIGR03361">
    <property type="entry name" value="VI_Rhs_Vgr"/>
    <property type="match status" value="1"/>
</dbReference>
<dbReference type="Gene3D" id="2.30.110.50">
    <property type="match status" value="1"/>
</dbReference>
<dbReference type="Pfam" id="PF05954">
    <property type="entry name" value="Phage_GPD"/>
    <property type="match status" value="1"/>
</dbReference>
<proteinExistence type="inferred from homology"/>
<evidence type="ECO:0000256" key="2">
    <source>
        <dbReference type="ARBA" id="ARBA00005558"/>
    </source>
</evidence>
<evidence type="ECO:0000259" key="5">
    <source>
        <dbReference type="Pfam" id="PF04717"/>
    </source>
</evidence>
<dbReference type="AlphaFoldDB" id="A0A2S9YNF9"/>
<dbReference type="SUPFAM" id="SSF69279">
    <property type="entry name" value="Phage tail proteins"/>
    <property type="match status" value="2"/>
</dbReference>
<accession>A0A2S9YNF9</accession>
<dbReference type="Gene3D" id="4.10.220.110">
    <property type="match status" value="1"/>
</dbReference>
<evidence type="ECO:0000259" key="6">
    <source>
        <dbReference type="Pfam" id="PF22178"/>
    </source>
</evidence>
<dbReference type="PANTHER" id="PTHR32305">
    <property type="match status" value="1"/>
</dbReference>
<protein>
    <submittedName>
        <fullName evidence="7">Phage-related baseplate assembly protein</fullName>
    </submittedName>
</protein>
<dbReference type="InterPro" id="IPR037026">
    <property type="entry name" value="Vgr_OB-fold_dom_sf"/>
</dbReference>
<dbReference type="EMBL" id="PVNL01000071">
    <property type="protein sequence ID" value="PRQ06630.1"/>
    <property type="molecule type" value="Genomic_DNA"/>
</dbReference>
<keyword evidence="3" id="KW-0964">Secreted</keyword>
<evidence type="ECO:0000256" key="1">
    <source>
        <dbReference type="ARBA" id="ARBA00004613"/>
    </source>
</evidence>
<feature type="domain" description="Gp5/Type VI secretion system Vgr C-terminal trimerisation" evidence="6">
    <location>
        <begin position="504"/>
        <end position="613"/>
    </location>
</feature>
<dbReference type="InterPro" id="IPR006531">
    <property type="entry name" value="Gp5/Vgr_OB"/>
</dbReference>
<dbReference type="Gene3D" id="2.40.50.230">
    <property type="entry name" value="Gp5 N-terminal domain"/>
    <property type="match status" value="1"/>
</dbReference>
<dbReference type="NCBIfam" id="TIGR01646">
    <property type="entry name" value="vgr_GE"/>
    <property type="match status" value="1"/>
</dbReference>
<gene>
    <name evidence="7" type="ORF">ENSA7_36890</name>
</gene>
<comment type="subcellular location">
    <subcellularLocation>
        <location evidence="1">Secreted</location>
    </subcellularLocation>
</comment>
<dbReference type="InterPro" id="IPR054030">
    <property type="entry name" value="Gp5_Vgr_C"/>
</dbReference>